<dbReference type="PANTHER" id="PTHR34113:SF2">
    <property type="entry name" value="PROTEIN LIKE EARLY STARVATION, CHLOROPLASTIC"/>
    <property type="match status" value="1"/>
</dbReference>
<evidence type="ECO:0000256" key="4">
    <source>
        <dbReference type="ARBA" id="ARBA00022946"/>
    </source>
</evidence>
<reference evidence="7 8" key="1">
    <citation type="journal article" date="2011" name="Science">
        <title>The Selaginella genome identifies genetic changes associated with the evolution of vascular plants.</title>
        <authorList>
            <person name="Banks J.A."/>
            <person name="Nishiyama T."/>
            <person name="Hasebe M."/>
            <person name="Bowman J.L."/>
            <person name="Gribskov M."/>
            <person name="dePamphilis C."/>
            <person name="Albert V.A."/>
            <person name="Aono N."/>
            <person name="Aoyama T."/>
            <person name="Ambrose B.A."/>
            <person name="Ashton N.W."/>
            <person name="Axtell M.J."/>
            <person name="Barker E."/>
            <person name="Barker M.S."/>
            <person name="Bennetzen J.L."/>
            <person name="Bonawitz N.D."/>
            <person name="Chapple C."/>
            <person name="Cheng C."/>
            <person name="Correa L.G."/>
            <person name="Dacre M."/>
            <person name="DeBarry J."/>
            <person name="Dreyer I."/>
            <person name="Elias M."/>
            <person name="Engstrom E.M."/>
            <person name="Estelle M."/>
            <person name="Feng L."/>
            <person name="Finet C."/>
            <person name="Floyd S.K."/>
            <person name="Frommer W.B."/>
            <person name="Fujita T."/>
            <person name="Gramzow L."/>
            <person name="Gutensohn M."/>
            <person name="Harholt J."/>
            <person name="Hattori M."/>
            <person name="Heyl A."/>
            <person name="Hirai T."/>
            <person name="Hiwatashi Y."/>
            <person name="Ishikawa M."/>
            <person name="Iwata M."/>
            <person name="Karol K.G."/>
            <person name="Koehler B."/>
            <person name="Kolukisaoglu U."/>
            <person name="Kubo M."/>
            <person name="Kurata T."/>
            <person name="Lalonde S."/>
            <person name="Li K."/>
            <person name="Li Y."/>
            <person name="Litt A."/>
            <person name="Lyons E."/>
            <person name="Manning G."/>
            <person name="Maruyama T."/>
            <person name="Michael T.P."/>
            <person name="Mikami K."/>
            <person name="Miyazaki S."/>
            <person name="Morinaga S."/>
            <person name="Murata T."/>
            <person name="Mueller-Roeber B."/>
            <person name="Nelson D.R."/>
            <person name="Obara M."/>
            <person name="Oguri Y."/>
            <person name="Olmstead R.G."/>
            <person name="Onodera N."/>
            <person name="Petersen B.L."/>
            <person name="Pils B."/>
            <person name="Prigge M."/>
            <person name="Rensing S.A."/>
            <person name="Riano-Pachon D.M."/>
            <person name="Roberts A.W."/>
            <person name="Sato Y."/>
            <person name="Scheller H.V."/>
            <person name="Schulz B."/>
            <person name="Schulz C."/>
            <person name="Shakirov E.V."/>
            <person name="Shibagaki N."/>
            <person name="Shinohara N."/>
            <person name="Shippen D.E."/>
            <person name="Soerensen I."/>
            <person name="Sotooka R."/>
            <person name="Sugimoto N."/>
            <person name="Sugita M."/>
            <person name="Sumikawa N."/>
            <person name="Tanurdzic M."/>
            <person name="Theissen G."/>
            <person name="Ulvskov P."/>
            <person name="Wakazuki S."/>
            <person name="Weng J.K."/>
            <person name="Willats W.W."/>
            <person name="Wipf D."/>
            <person name="Wolf P.G."/>
            <person name="Yang L."/>
            <person name="Zimmer A.D."/>
            <person name="Zhu Q."/>
            <person name="Mitros T."/>
            <person name="Hellsten U."/>
            <person name="Loque D."/>
            <person name="Otillar R."/>
            <person name="Salamov A."/>
            <person name="Schmutz J."/>
            <person name="Shapiro H."/>
            <person name="Lindquist E."/>
            <person name="Lucas S."/>
            <person name="Rokhsar D."/>
            <person name="Grigoriev I.V."/>
        </authorList>
    </citation>
    <scope>NUCLEOTIDE SEQUENCE [LARGE SCALE GENOMIC DNA]</scope>
</reference>
<dbReference type="InterPro" id="IPR052495">
    <property type="entry name" value="Alpha-glucan_binding_chloro"/>
</dbReference>
<comment type="subcellular location">
    <subcellularLocation>
        <location evidence="1">Plastid</location>
        <location evidence="1">Chloroplast stroma</location>
    </subcellularLocation>
</comment>
<keyword evidence="4" id="KW-0809">Transit peptide</keyword>
<name>D8SMF8_SELML</name>
<dbReference type="HOGENOM" id="CLU_035092_0_0_1"/>
<dbReference type="eggNOG" id="ENOG502QSD3">
    <property type="taxonomic scope" value="Eukaryota"/>
</dbReference>
<feature type="region of interest" description="Disordered" evidence="6">
    <location>
        <begin position="251"/>
        <end position="270"/>
    </location>
</feature>
<dbReference type="Gramene" id="EFJ14484">
    <property type="protein sequence ID" value="EFJ14484"/>
    <property type="gene ID" value="SELMODRAFT_11669"/>
</dbReference>
<proteinExistence type="inferred from homology"/>
<evidence type="ECO:0000256" key="5">
    <source>
        <dbReference type="ARBA" id="ARBA00038237"/>
    </source>
</evidence>
<keyword evidence="8" id="KW-1185">Reference proteome</keyword>
<feature type="non-terminal residue" evidence="7">
    <location>
        <position position="526"/>
    </location>
</feature>
<evidence type="ECO:0000313" key="7">
    <source>
        <dbReference type="EMBL" id="EFJ14484.1"/>
    </source>
</evidence>
<evidence type="ECO:0000256" key="3">
    <source>
        <dbReference type="ARBA" id="ARBA00022640"/>
    </source>
</evidence>
<dbReference type="PANTHER" id="PTHR34113">
    <property type="entry name" value="INACTIVE PURPLE ACID PHOSPHATASE-LIKE PROTEIN"/>
    <property type="match status" value="1"/>
</dbReference>
<dbReference type="KEGG" id="smo:SELMODRAFT_11669"/>
<feature type="non-terminal residue" evidence="7">
    <location>
        <position position="1"/>
    </location>
</feature>
<dbReference type="Proteomes" id="UP000001514">
    <property type="component" value="Unassembled WGS sequence"/>
</dbReference>
<organism evidence="8">
    <name type="scientific">Selaginella moellendorffii</name>
    <name type="common">Spikemoss</name>
    <dbReference type="NCBI Taxonomy" id="88036"/>
    <lineage>
        <taxon>Eukaryota</taxon>
        <taxon>Viridiplantae</taxon>
        <taxon>Streptophyta</taxon>
        <taxon>Embryophyta</taxon>
        <taxon>Tracheophyta</taxon>
        <taxon>Lycopodiopsida</taxon>
        <taxon>Selaginellales</taxon>
        <taxon>Selaginellaceae</taxon>
        <taxon>Selaginella</taxon>
    </lineage>
</organism>
<dbReference type="InParanoid" id="D8SMF8"/>
<dbReference type="OMA" id="KGDEWHE"/>
<protein>
    <submittedName>
        <fullName evidence="7">Uncharacterized protein</fullName>
    </submittedName>
</protein>
<sequence length="526" mass="60285">SYLSMWKNAKERYEREQLQQHASTVQQDRQPDQDREIQSQREKDFARLLDVPQEERDRVHRLQVIDRAAAALAAAEALLASRPQAPSTIAEKKWEEAAARGWEGTKKLGDLPRRSVVASAEPATTVVSPGPDFWTWSPPPPPSPVEDPSEKAALSPKTSQSETQVSNSVLEKEREAQTLELPFETENARSVLPLVFQSRAAPSLPPLQSLVEIKENVAATRKKQITEVPTAVLERDKLADSVVHQDLQTNKTKSTTGVNPDGSRWWKETGEEDRGNGVVCSWSVTRGVSSEGVVEWEEKFWEACDDFDYKELGSEKSGRDASGNVWREFWKETIWQDAKSGLLHMEKSAEKWGKNGTGAQWDEKWWEHYDASGRAEKWADKWSVIDPNTPLEPGHGHVWHERWGEEFDGQGGAMKYTDKWAERSEFGGWTKWGDKWDERFDKNGIGKKQGETWWAGTNGDRWNRTWGEQHNGTGWVRKYGSSSSGEFWDTHEEQETWYEKFPHFGFHHCMENSQELHKVSKKKKKR</sequence>
<keyword evidence="3" id="KW-0934">Plastid</keyword>
<evidence type="ECO:0000256" key="1">
    <source>
        <dbReference type="ARBA" id="ARBA00004470"/>
    </source>
</evidence>
<feature type="compositionally biased region" description="Polar residues" evidence="6">
    <location>
        <begin position="19"/>
        <end position="28"/>
    </location>
</feature>
<dbReference type="GO" id="GO:0009570">
    <property type="term" value="C:chloroplast stroma"/>
    <property type="evidence" value="ECO:0007669"/>
    <property type="project" value="UniProtKB-SubCell"/>
</dbReference>
<dbReference type="FunCoup" id="D8SMF8">
    <property type="interactions" value="686"/>
</dbReference>
<dbReference type="GO" id="GO:2000904">
    <property type="term" value="P:regulation of starch metabolic process"/>
    <property type="evidence" value="ECO:0000318"/>
    <property type="project" value="GO_Central"/>
</dbReference>
<dbReference type="EMBL" id="GL377627">
    <property type="protein sequence ID" value="EFJ14484.1"/>
    <property type="molecule type" value="Genomic_DNA"/>
</dbReference>
<feature type="region of interest" description="Disordered" evidence="6">
    <location>
        <begin position="14"/>
        <end position="41"/>
    </location>
</feature>
<feature type="compositionally biased region" description="Polar residues" evidence="6">
    <location>
        <begin position="156"/>
        <end position="169"/>
    </location>
</feature>
<evidence type="ECO:0000256" key="2">
    <source>
        <dbReference type="ARBA" id="ARBA00022528"/>
    </source>
</evidence>
<feature type="region of interest" description="Disordered" evidence="6">
    <location>
        <begin position="122"/>
        <end position="172"/>
    </location>
</feature>
<gene>
    <name evidence="7" type="ORF">SELMODRAFT_11669</name>
</gene>
<dbReference type="AlphaFoldDB" id="D8SMF8"/>
<evidence type="ECO:0000256" key="6">
    <source>
        <dbReference type="SAM" id="MobiDB-lite"/>
    </source>
</evidence>
<comment type="similarity">
    <text evidence="5">Belongs to the ESV1 family.</text>
</comment>
<keyword evidence="2" id="KW-0150">Chloroplast</keyword>
<feature type="compositionally biased region" description="Basic and acidic residues" evidence="6">
    <location>
        <begin position="29"/>
        <end position="41"/>
    </location>
</feature>
<dbReference type="OrthoDB" id="343842at2759"/>
<dbReference type="GO" id="GO:0005982">
    <property type="term" value="P:starch metabolic process"/>
    <property type="evidence" value="ECO:0000318"/>
    <property type="project" value="GO_Central"/>
</dbReference>
<accession>D8SMF8</accession>
<evidence type="ECO:0000313" key="8">
    <source>
        <dbReference type="Proteomes" id="UP000001514"/>
    </source>
</evidence>